<dbReference type="PROSITE" id="PS00867">
    <property type="entry name" value="CPSASE_2"/>
    <property type="match status" value="1"/>
</dbReference>
<sequence>MNLLITSPRAPVALEWARFARSGGHRVVFCDSLRFPVGAFAGLGEYRRIPPPRLDFAGYAQAMAELVAQADCVIPTCEDIFYLAKLDLPAAERAKCRMPDNETLFALHDKFRFFARMPQGTAVRFPETRRVASPDEVRLDDDTRKTVLKPVYSRFGRSVVRGVREGSLKHLRIGADYPWVQQEFIAGQGVCNYAVCERGKVLAHAAYRPRYLLNGAASTYFEPLHDSRLDEFVARFAAQNAYHGQAAFDFIDDGRDLWLIECNPRATSGLHLLRGRLAFDAAGSLVSQENPPPPRPLRVGASLPLLFGVQAWKRGTWAELWQDYRRAQDVIADLPFYAQWLALGEMVWRSARYRKPLTNASTFDIEFDGDGN</sequence>
<dbReference type="InterPro" id="IPR005479">
    <property type="entry name" value="CPAse_ATP-bd"/>
</dbReference>
<organism evidence="2 3">
    <name type="scientific">Eikenella longinqua</name>
    <dbReference type="NCBI Taxonomy" id="1795827"/>
    <lineage>
        <taxon>Bacteria</taxon>
        <taxon>Pseudomonadati</taxon>
        <taxon>Pseudomonadota</taxon>
        <taxon>Betaproteobacteria</taxon>
        <taxon>Neisseriales</taxon>
        <taxon>Neisseriaceae</taxon>
        <taxon>Eikenella</taxon>
    </lineage>
</organism>
<keyword evidence="3" id="KW-1185">Reference proteome</keyword>
<proteinExistence type="predicted"/>
<dbReference type="AlphaFoldDB" id="A0A1A9S255"/>
<dbReference type="Proteomes" id="UP000077885">
    <property type="component" value="Unassembled WGS sequence"/>
</dbReference>
<feature type="domain" description="Carbamoyl phosphate synthase ATP-binding" evidence="1">
    <location>
        <begin position="259"/>
        <end position="266"/>
    </location>
</feature>
<dbReference type="GO" id="GO:0005524">
    <property type="term" value="F:ATP binding"/>
    <property type="evidence" value="ECO:0007669"/>
    <property type="project" value="InterPro"/>
</dbReference>
<dbReference type="SUPFAM" id="SSF56059">
    <property type="entry name" value="Glutathione synthetase ATP-binding domain-like"/>
    <property type="match status" value="1"/>
</dbReference>
<evidence type="ECO:0000259" key="1">
    <source>
        <dbReference type="PROSITE" id="PS00867"/>
    </source>
</evidence>
<accession>A0A1A9S255</accession>
<comment type="caution">
    <text evidence="2">The sequence shown here is derived from an EMBL/GenBank/DDBJ whole genome shotgun (WGS) entry which is preliminary data.</text>
</comment>
<dbReference type="STRING" id="1795827.A7P95_02495"/>
<dbReference type="EMBL" id="LXSL01000012">
    <property type="protein sequence ID" value="OAM30912.1"/>
    <property type="molecule type" value="Genomic_DNA"/>
</dbReference>
<evidence type="ECO:0000313" key="2">
    <source>
        <dbReference type="EMBL" id="OAM30912.1"/>
    </source>
</evidence>
<protein>
    <submittedName>
        <fullName evidence="2">Carbamoyl-phosphate synthase large subunit</fullName>
    </submittedName>
</protein>
<evidence type="ECO:0000313" key="3">
    <source>
        <dbReference type="Proteomes" id="UP000077885"/>
    </source>
</evidence>
<gene>
    <name evidence="2" type="ORF">A7P95_02495</name>
</gene>
<name>A0A1A9S255_9NEIS</name>
<dbReference type="Gene3D" id="3.30.470.20">
    <property type="entry name" value="ATP-grasp fold, B domain"/>
    <property type="match status" value="1"/>
</dbReference>
<reference evidence="3" key="1">
    <citation type="submission" date="2016-05" db="EMBL/GenBank/DDBJ databases">
        <title>Draft genome of Corynebacterium afermentans subsp. afermentans LCDC 88199T.</title>
        <authorList>
            <person name="Bernier A.-M."/>
            <person name="Bernard K."/>
        </authorList>
    </citation>
    <scope>NUCLEOTIDE SEQUENCE [LARGE SCALE GENOMIC DNA]</scope>
    <source>
        <strain evidence="3">NML02-A-017</strain>
    </source>
</reference>